<feature type="domain" description="DJ-1/PfpI" evidence="1">
    <location>
        <begin position="14"/>
        <end position="177"/>
    </location>
</feature>
<dbReference type="SUPFAM" id="SSF52317">
    <property type="entry name" value="Class I glutamine amidotransferase-like"/>
    <property type="match status" value="1"/>
</dbReference>
<dbReference type="Pfam" id="PF01965">
    <property type="entry name" value="DJ-1_PfpI"/>
    <property type="match status" value="1"/>
</dbReference>
<dbReference type="Proteomes" id="UP001617427">
    <property type="component" value="Unassembled WGS sequence"/>
</dbReference>
<dbReference type="EMBL" id="JBIUZV010000004">
    <property type="protein sequence ID" value="MFJ3046006.1"/>
    <property type="molecule type" value="Genomic_DNA"/>
</dbReference>
<dbReference type="InterPro" id="IPR052158">
    <property type="entry name" value="INH-QAR"/>
</dbReference>
<dbReference type="InterPro" id="IPR029062">
    <property type="entry name" value="Class_I_gatase-like"/>
</dbReference>
<dbReference type="PANTHER" id="PTHR43130">
    <property type="entry name" value="ARAC-FAMILY TRANSCRIPTIONAL REGULATOR"/>
    <property type="match status" value="1"/>
</dbReference>
<keyword evidence="3" id="KW-1185">Reference proteome</keyword>
<reference evidence="2 3" key="1">
    <citation type="submission" date="2024-10" db="EMBL/GenBank/DDBJ databases">
        <title>The Natural Products Discovery Center: Release of the First 8490 Sequenced Strains for Exploring Actinobacteria Biosynthetic Diversity.</title>
        <authorList>
            <person name="Kalkreuter E."/>
            <person name="Kautsar S.A."/>
            <person name="Yang D."/>
            <person name="Bader C.D."/>
            <person name="Teijaro C.N."/>
            <person name="Fluegel L."/>
            <person name="Davis C.M."/>
            <person name="Simpson J.R."/>
            <person name="Lauterbach L."/>
            <person name="Steele A.D."/>
            <person name="Gui C."/>
            <person name="Meng S."/>
            <person name="Li G."/>
            <person name="Viehrig K."/>
            <person name="Ye F."/>
            <person name="Su P."/>
            <person name="Kiefer A.F."/>
            <person name="Nichols A."/>
            <person name="Cepeda A.J."/>
            <person name="Yan W."/>
            <person name="Fan B."/>
            <person name="Jiang Y."/>
            <person name="Adhikari A."/>
            <person name="Zheng C.-J."/>
            <person name="Schuster L."/>
            <person name="Cowan T.M."/>
            <person name="Smanski M.J."/>
            <person name="Chevrette M.G."/>
            <person name="De Carvalho L.P.S."/>
            <person name="Shen B."/>
        </authorList>
    </citation>
    <scope>NUCLEOTIDE SEQUENCE [LARGE SCALE GENOMIC DNA]</scope>
    <source>
        <strain evidence="2 3">NPDC087045</strain>
    </source>
</reference>
<sequence length="333" mass="35751">MPRPPKRVRPLVAIVADNRGTETTDLMIPQAVLTRSGLADVVVVAPESGDIALMPALTIATQQTLDAFDRAHPDGADYVIVPAFHHDESSGPVIDWLKRQAGSHAIVVGICEGAKVLGRSGLLEGRKATTHWYAADSLRSAYPTMRWTPHRRYVIDGGIVTTTGVTASLPVSLALVEAIGGSRPARELAGRMGIADYGNAHRSDRYRLNAGRIWRVISNGAALWRHETVGIPVDDGADGIALALTADPWSRTYRSQAIAVGTGSSVITRDGLRLRLADRHKPDWLIRLDAGMPSAKHLDRALSAISSRYGDSTADLVALQLEYPWPDGLGDAG</sequence>
<gene>
    <name evidence="2" type="ORF">ACIPEN_09255</name>
</gene>
<organism evidence="2 3">
    <name type="scientific">Herbaspirillum chlorophenolicum</name>
    <dbReference type="NCBI Taxonomy" id="211589"/>
    <lineage>
        <taxon>Bacteria</taxon>
        <taxon>Pseudomonadati</taxon>
        <taxon>Pseudomonadota</taxon>
        <taxon>Betaproteobacteria</taxon>
        <taxon>Burkholderiales</taxon>
        <taxon>Oxalobacteraceae</taxon>
        <taxon>Herbaspirillum</taxon>
    </lineage>
</organism>
<protein>
    <submittedName>
        <fullName evidence="2">DJ-1/PfpI family protein</fullName>
    </submittedName>
</protein>
<name>A0ABW8EX35_9BURK</name>
<proteinExistence type="predicted"/>
<comment type="caution">
    <text evidence="2">The sequence shown here is derived from an EMBL/GenBank/DDBJ whole genome shotgun (WGS) entry which is preliminary data.</text>
</comment>
<dbReference type="RefSeq" id="WP_402699897.1">
    <property type="nucleotide sequence ID" value="NZ_JBIUZV010000004.1"/>
</dbReference>
<dbReference type="InterPro" id="IPR002818">
    <property type="entry name" value="DJ-1/PfpI"/>
</dbReference>
<dbReference type="Gene3D" id="3.40.50.880">
    <property type="match status" value="1"/>
</dbReference>
<dbReference type="PANTHER" id="PTHR43130:SF3">
    <property type="entry name" value="HTH-TYPE TRANSCRIPTIONAL REGULATOR RV1931C"/>
    <property type="match status" value="1"/>
</dbReference>
<accession>A0ABW8EX35</accession>
<evidence type="ECO:0000313" key="2">
    <source>
        <dbReference type="EMBL" id="MFJ3046006.1"/>
    </source>
</evidence>
<evidence type="ECO:0000259" key="1">
    <source>
        <dbReference type="Pfam" id="PF01965"/>
    </source>
</evidence>
<evidence type="ECO:0000313" key="3">
    <source>
        <dbReference type="Proteomes" id="UP001617427"/>
    </source>
</evidence>